<feature type="transmembrane region" description="Helical" evidence="2">
    <location>
        <begin position="599"/>
        <end position="619"/>
    </location>
</feature>
<keyword evidence="4" id="KW-1185">Reference proteome</keyword>
<reference evidence="3 4" key="1">
    <citation type="submission" date="2018-09" db="EMBL/GenBank/DDBJ databases">
        <title>Insights into the microbiota of Asian seabass (Lates calcarifer) with tenacibaculosis symptoms and description of sp. nov. Tenacibaculum singaporense.</title>
        <authorList>
            <person name="Miyake S."/>
            <person name="Soh M."/>
            <person name="Azman M.N."/>
            <person name="Ngoh S.Y."/>
            <person name="Orban L."/>
        </authorList>
    </citation>
    <scope>NUCLEOTIDE SEQUENCE [LARGE SCALE GENOMIC DNA]</scope>
    <source>
        <strain evidence="3 4">DSM 106434</strain>
    </source>
</reference>
<name>A0A3Q8RPR3_9FLAO</name>
<organism evidence="3 4">
    <name type="scientific">Tenacibaculum singaporense</name>
    <dbReference type="NCBI Taxonomy" id="2358479"/>
    <lineage>
        <taxon>Bacteria</taxon>
        <taxon>Pseudomonadati</taxon>
        <taxon>Bacteroidota</taxon>
        <taxon>Flavobacteriia</taxon>
        <taxon>Flavobacteriales</taxon>
        <taxon>Flavobacteriaceae</taxon>
        <taxon>Tenacibaculum</taxon>
    </lineage>
</organism>
<dbReference type="Proteomes" id="UP000274593">
    <property type="component" value="Chromosome"/>
</dbReference>
<accession>A0A3Q8RPR3</accession>
<feature type="coiled-coil region" evidence="1">
    <location>
        <begin position="520"/>
        <end position="582"/>
    </location>
</feature>
<keyword evidence="2" id="KW-0812">Transmembrane</keyword>
<keyword evidence="2" id="KW-1133">Transmembrane helix</keyword>
<evidence type="ECO:0000256" key="2">
    <source>
        <dbReference type="SAM" id="Phobius"/>
    </source>
</evidence>
<sequence length="689" mass="81833">MTKEYNKNELFRLAAVLYADNNYEVSTKVIHRKILDSALLDCDNTDLTIHSLIDYIDDKYSILLGEDEIFNIVKKYPESFLTNNLDGKKTICLSPKRKTNLESKIEKKNIEFFINQYSLEFKTKIGFKNTIYDFLYHLFSINTASFQRLIDKQKDISSVISLQDSKYNEEQIEYINSFLNWENTEKNKAIFDISSYALEFCLLTNKKGSSNFKLNNLKNKIFYLDTNVIYRAIGINGEDRRKRTITFLNKFKDAGEQLKITRISDEEFKNSIKFYIDKLRKIHNPKVNSNLFLEYKSLKDINSYYHNWRKDKINSNLELFEAYVISEYRTLLDRLGIEIDYNVPYKKDDKEVQESINDLYASINKSKPEEKQAYFQSVLNDAENIYWIEQKRKGKVENIFDTSFFFISTDNFLRKWDYYRGFTTPVVLLPSQWMSILLRYFDRTKDDYKSFVSFLNLKNNEKIIDGEKLNLILSGISEMTSSVEQQRYLVTNLIEKDFSSIIKTHYTDKEIIEHSKLYAKTELEKQVSDLSEKVSVLEKDQVRKGQVINSTIKTAKNKKDENKELESEIFLKNKKNKELKDELINLKVSKGIRRWRNWLWLYLPTSLFILLFYVFAIFFNENRLNFGKNILNFIDTRQSEALKNFLSTVFYLPLAACGWLIWRSILRYKSDNVEYKRKELKTKIEETIA</sequence>
<dbReference type="EMBL" id="CP032548">
    <property type="protein sequence ID" value="AZJ36616.1"/>
    <property type="molecule type" value="Genomic_DNA"/>
</dbReference>
<dbReference type="KEGG" id="tsig:D6T69_14180"/>
<dbReference type="RefSeq" id="WP_125068513.1">
    <property type="nucleotide sequence ID" value="NZ_CP032548.1"/>
</dbReference>
<gene>
    <name evidence="3" type="ORF">D6T69_14180</name>
</gene>
<proteinExistence type="predicted"/>
<dbReference type="AlphaFoldDB" id="A0A3Q8RPR3"/>
<keyword evidence="2" id="KW-0472">Membrane</keyword>
<evidence type="ECO:0000313" key="3">
    <source>
        <dbReference type="EMBL" id="AZJ36616.1"/>
    </source>
</evidence>
<protein>
    <submittedName>
        <fullName evidence="3">Uncharacterized protein</fullName>
    </submittedName>
</protein>
<evidence type="ECO:0000313" key="4">
    <source>
        <dbReference type="Proteomes" id="UP000274593"/>
    </source>
</evidence>
<keyword evidence="1" id="KW-0175">Coiled coil</keyword>
<feature type="transmembrane region" description="Helical" evidence="2">
    <location>
        <begin position="645"/>
        <end position="662"/>
    </location>
</feature>
<evidence type="ECO:0000256" key="1">
    <source>
        <dbReference type="SAM" id="Coils"/>
    </source>
</evidence>